<dbReference type="PANTHER" id="PTHR23523">
    <property type="match status" value="1"/>
</dbReference>
<feature type="transmembrane region" description="Helical" evidence="1">
    <location>
        <begin position="390"/>
        <end position="409"/>
    </location>
</feature>
<gene>
    <name evidence="2" type="ORF">GCM10010422_03820</name>
</gene>
<feature type="transmembrane region" description="Helical" evidence="1">
    <location>
        <begin position="361"/>
        <end position="384"/>
    </location>
</feature>
<dbReference type="Proteomes" id="UP001501721">
    <property type="component" value="Unassembled WGS sequence"/>
</dbReference>
<name>A0ABN3KLM7_9ACTN</name>
<dbReference type="InterPro" id="IPR011701">
    <property type="entry name" value="MFS"/>
</dbReference>
<evidence type="ECO:0000313" key="3">
    <source>
        <dbReference type="Proteomes" id="UP001501721"/>
    </source>
</evidence>
<dbReference type="SUPFAM" id="SSF103473">
    <property type="entry name" value="MFS general substrate transporter"/>
    <property type="match status" value="1"/>
</dbReference>
<feature type="transmembrane region" description="Helical" evidence="1">
    <location>
        <begin position="25"/>
        <end position="44"/>
    </location>
</feature>
<organism evidence="2 3">
    <name type="scientific">Streptomyces graminearus</name>
    <dbReference type="NCBI Taxonomy" id="284030"/>
    <lineage>
        <taxon>Bacteria</taxon>
        <taxon>Bacillati</taxon>
        <taxon>Actinomycetota</taxon>
        <taxon>Actinomycetes</taxon>
        <taxon>Kitasatosporales</taxon>
        <taxon>Streptomycetaceae</taxon>
        <taxon>Streptomyces</taxon>
    </lineage>
</organism>
<feature type="transmembrane region" description="Helical" evidence="1">
    <location>
        <begin position="327"/>
        <end position="349"/>
    </location>
</feature>
<dbReference type="PANTHER" id="PTHR23523:SF2">
    <property type="entry name" value="2-NITROIMIDAZOLE TRANSPORTER"/>
    <property type="match status" value="1"/>
</dbReference>
<feature type="transmembrane region" description="Helical" evidence="1">
    <location>
        <begin position="277"/>
        <end position="295"/>
    </location>
</feature>
<feature type="transmembrane region" description="Helical" evidence="1">
    <location>
        <begin position="90"/>
        <end position="107"/>
    </location>
</feature>
<dbReference type="RefSeq" id="WP_346081454.1">
    <property type="nucleotide sequence ID" value="NZ_BAAATL010000001.1"/>
</dbReference>
<dbReference type="EMBL" id="BAAATL010000001">
    <property type="protein sequence ID" value="GAA2466231.1"/>
    <property type="molecule type" value="Genomic_DNA"/>
</dbReference>
<protein>
    <submittedName>
        <fullName evidence="2">MFS transporter</fullName>
    </submittedName>
</protein>
<keyword evidence="1" id="KW-1133">Transmembrane helix</keyword>
<evidence type="ECO:0000313" key="2">
    <source>
        <dbReference type="EMBL" id="GAA2466231.1"/>
    </source>
</evidence>
<dbReference type="InterPro" id="IPR036259">
    <property type="entry name" value="MFS_trans_sf"/>
</dbReference>
<proteinExistence type="predicted"/>
<feature type="transmembrane region" description="Helical" evidence="1">
    <location>
        <begin position="113"/>
        <end position="134"/>
    </location>
</feature>
<feature type="transmembrane region" description="Helical" evidence="1">
    <location>
        <begin position="302"/>
        <end position="321"/>
    </location>
</feature>
<feature type="transmembrane region" description="Helical" evidence="1">
    <location>
        <begin position="146"/>
        <end position="169"/>
    </location>
</feature>
<comment type="caution">
    <text evidence="2">The sequence shown here is derived from an EMBL/GenBank/DDBJ whole genome shotgun (WGS) entry which is preliminary data.</text>
</comment>
<reference evidence="2 3" key="1">
    <citation type="journal article" date="2019" name="Int. J. Syst. Evol. Microbiol.">
        <title>The Global Catalogue of Microorganisms (GCM) 10K type strain sequencing project: providing services to taxonomists for standard genome sequencing and annotation.</title>
        <authorList>
            <consortium name="The Broad Institute Genomics Platform"/>
            <consortium name="The Broad Institute Genome Sequencing Center for Infectious Disease"/>
            <person name="Wu L."/>
            <person name="Ma J."/>
        </authorList>
    </citation>
    <scope>NUCLEOTIDE SEQUENCE [LARGE SCALE GENOMIC DNA]</scope>
    <source>
        <strain evidence="2 3">JCM 6923</strain>
    </source>
</reference>
<sequence>MSPSAPPTATASAPRDRAAPRAGGAGALLVVGFVLMSLNTRVAFGQIGTLAPVAGFSPALVSLLGLLPPLCMGAFAPLAAVARRSGEERGLWWAGVVLVVGDVLRMLGLPGLIVGTVVVSAATAVVNVLIPVLVRKRFPRGRVGTMMGVYALSMGLGSALVAALVVPVAQATGGWRPAIGLAVVPAVLAAAGMTPQLRHRPPRPAPAARVERADLPLAPASRAERAGLAQVARTAVAWSLTAFFGIQTLVFYTTLAWLPLVLVQAGLGRSAAGTGQALLICGVAVGGFVAPVLAARHADQRPHILGTVLVCVAGLTGLLLAPSATSMVWVVVLGVGLGAGQALPGVLFAHRGSDHDQVAALSTMAQTCGFLLAATGPVLAAALHAATGSWTAPLTALIAALLVCAVTGMRAGHDPG</sequence>
<dbReference type="Pfam" id="PF07690">
    <property type="entry name" value="MFS_1"/>
    <property type="match status" value="1"/>
</dbReference>
<keyword evidence="1" id="KW-0812">Transmembrane</keyword>
<feature type="transmembrane region" description="Helical" evidence="1">
    <location>
        <begin position="56"/>
        <end position="78"/>
    </location>
</feature>
<evidence type="ECO:0000256" key="1">
    <source>
        <dbReference type="SAM" id="Phobius"/>
    </source>
</evidence>
<feature type="transmembrane region" description="Helical" evidence="1">
    <location>
        <begin position="175"/>
        <end position="193"/>
    </location>
</feature>
<dbReference type="Gene3D" id="1.20.1250.20">
    <property type="entry name" value="MFS general substrate transporter like domains"/>
    <property type="match status" value="1"/>
</dbReference>
<feature type="transmembrane region" description="Helical" evidence="1">
    <location>
        <begin position="235"/>
        <end position="257"/>
    </location>
</feature>
<keyword evidence="3" id="KW-1185">Reference proteome</keyword>
<keyword evidence="1" id="KW-0472">Membrane</keyword>
<accession>A0ABN3KLM7</accession>
<dbReference type="InterPro" id="IPR052524">
    <property type="entry name" value="MFS_Cyanate_Porter"/>
</dbReference>